<dbReference type="Proteomes" id="UP001201163">
    <property type="component" value="Unassembled WGS sequence"/>
</dbReference>
<dbReference type="InterPro" id="IPR004154">
    <property type="entry name" value="Anticodon-bd"/>
</dbReference>
<reference evidence="3" key="1">
    <citation type="submission" date="2022-01" db="EMBL/GenBank/DDBJ databases">
        <title>Comparative genomics reveals a dynamic genome evolution in the ectomycorrhizal milk-cap (Lactarius) mushrooms.</title>
        <authorList>
            <consortium name="DOE Joint Genome Institute"/>
            <person name="Lebreton A."/>
            <person name="Tang N."/>
            <person name="Kuo A."/>
            <person name="LaButti K."/>
            <person name="Drula E."/>
            <person name="Barry K."/>
            <person name="Clum A."/>
            <person name="Lipzen A."/>
            <person name="Mousain D."/>
            <person name="Ng V."/>
            <person name="Wang R."/>
            <person name="Wang X."/>
            <person name="Dai Y."/>
            <person name="Henrissat B."/>
            <person name="Grigoriev I.V."/>
            <person name="Guerin-Laguette A."/>
            <person name="Yu F."/>
            <person name="Martin F.M."/>
        </authorList>
    </citation>
    <scope>NUCLEOTIDE SEQUENCE</scope>
    <source>
        <strain evidence="3">QP</strain>
    </source>
</reference>
<comment type="caution">
    <text evidence="3">The sequence shown here is derived from an EMBL/GenBank/DDBJ whole genome shotgun (WGS) entry which is preliminary data.</text>
</comment>
<evidence type="ECO:0000313" key="3">
    <source>
        <dbReference type="EMBL" id="KAH8988191.1"/>
    </source>
</evidence>
<dbReference type="GO" id="GO:0004821">
    <property type="term" value="F:histidine-tRNA ligase activity"/>
    <property type="evidence" value="ECO:0007669"/>
    <property type="project" value="TreeGrafter"/>
</dbReference>
<dbReference type="PANTHER" id="PTHR11476">
    <property type="entry name" value="HISTIDYL-TRNA SYNTHETASE"/>
    <property type="match status" value="1"/>
</dbReference>
<accession>A0AAD4LCN6</accession>
<dbReference type="PANTHER" id="PTHR11476:SF7">
    <property type="entry name" value="HISTIDINE--TRNA LIGASE"/>
    <property type="match status" value="1"/>
</dbReference>
<dbReference type="GO" id="GO:0003723">
    <property type="term" value="F:RNA binding"/>
    <property type="evidence" value="ECO:0007669"/>
    <property type="project" value="TreeGrafter"/>
</dbReference>
<dbReference type="GO" id="GO:0005739">
    <property type="term" value="C:mitochondrion"/>
    <property type="evidence" value="ECO:0007669"/>
    <property type="project" value="TreeGrafter"/>
</dbReference>
<feature type="domain" description="Anticodon-binding" evidence="2">
    <location>
        <begin position="129"/>
        <end position="188"/>
    </location>
</feature>
<gene>
    <name evidence="3" type="ORF">EDB92DRAFT_1800771</name>
</gene>
<organism evidence="3 4">
    <name type="scientific">Lactarius akahatsu</name>
    <dbReference type="NCBI Taxonomy" id="416441"/>
    <lineage>
        <taxon>Eukaryota</taxon>
        <taxon>Fungi</taxon>
        <taxon>Dikarya</taxon>
        <taxon>Basidiomycota</taxon>
        <taxon>Agaricomycotina</taxon>
        <taxon>Agaricomycetes</taxon>
        <taxon>Russulales</taxon>
        <taxon>Russulaceae</taxon>
        <taxon>Lactarius</taxon>
    </lineage>
</organism>
<dbReference type="GO" id="GO:0032543">
    <property type="term" value="P:mitochondrial translation"/>
    <property type="evidence" value="ECO:0007669"/>
    <property type="project" value="TreeGrafter"/>
</dbReference>
<dbReference type="Gene3D" id="3.40.50.800">
    <property type="entry name" value="Anticodon-binding domain"/>
    <property type="match status" value="1"/>
</dbReference>
<dbReference type="Pfam" id="PF03129">
    <property type="entry name" value="HGTP_anticodon"/>
    <property type="match status" value="1"/>
</dbReference>
<dbReference type="Gene3D" id="3.30.930.10">
    <property type="entry name" value="Bira Bifunctional Protein, Domain 2"/>
    <property type="match status" value="1"/>
</dbReference>
<dbReference type="GO" id="GO:0006427">
    <property type="term" value="P:histidyl-tRNA aminoacylation"/>
    <property type="evidence" value="ECO:0007669"/>
    <property type="project" value="TreeGrafter"/>
</dbReference>
<evidence type="ECO:0000313" key="4">
    <source>
        <dbReference type="Proteomes" id="UP001201163"/>
    </source>
</evidence>
<keyword evidence="4" id="KW-1185">Reference proteome</keyword>
<proteinExistence type="predicted"/>
<dbReference type="InterPro" id="IPR036621">
    <property type="entry name" value="Anticodon-bd_dom_sf"/>
</dbReference>
<dbReference type="AlphaFoldDB" id="A0AAD4LCN6"/>
<protein>
    <recommendedName>
        <fullName evidence="2">Anticodon-binding domain-containing protein</fullName>
    </recommendedName>
</protein>
<sequence>MRSCSVCYVQSSHDLKLGSSQSRYIVFSFPYDVLLSSSPTLLISEACGLDYYMGLIYKAIVKASALPGLKATEKPDPTPAVPKKKSGMDEDEEIHESQVGVGLSAAGGWYDDLMGMFTAAALSNGKKGAGLLPECMVLVQELRAQGIVVDFLAKNKLKLNAQFAVGGRDEVPYAVILGGEELKVGLVTGHHQGAAMGTCGWKEGKGRVDR</sequence>
<dbReference type="InterPro" id="IPR045864">
    <property type="entry name" value="aa-tRNA-synth_II/BPL/LPL"/>
</dbReference>
<dbReference type="SUPFAM" id="SSF52954">
    <property type="entry name" value="Class II aaRS ABD-related"/>
    <property type="match status" value="1"/>
</dbReference>
<feature type="region of interest" description="Disordered" evidence="1">
    <location>
        <begin position="72"/>
        <end position="91"/>
    </location>
</feature>
<evidence type="ECO:0000259" key="2">
    <source>
        <dbReference type="Pfam" id="PF03129"/>
    </source>
</evidence>
<dbReference type="EMBL" id="JAKELL010000043">
    <property type="protein sequence ID" value="KAH8988191.1"/>
    <property type="molecule type" value="Genomic_DNA"/>
</dbReference>
<name>A0AAD4LCN6_9AGAM</name>
<evidence type="ECO:0000256" key="1">
    <source>
        <dbReference type="SAM" id="MobiDB-lite"/>
    </source>
</evidence>
<dbReference type="GO" id="GO:0005829">
    <property type="term" value="C:cytosol"/>
    <property type="evidence" value="ECO:0007669"/>
    <property type="project" value="TreeGrafter"/>
</dbReference>